<comment type="subcellular location">
    <subcellularLocation>
        <location evidence="2">Secreted</location>
    </subcellularLocation>
</comment>
<dbReference type="InterPro" id="IPR052052">
    <property type="entry name" value="Polysaccharide_Lyase_9"/>
</dbReference>
<keyword evidence="5" id="KW-0732">Signal</keyword>
<dbReference type="GO" id="GO:0046872">
    <property type="term" value="F:metal ion binding"/>
    <property type="evidence" value="ECO:0007669"/>
    <property type="project" value="UniProtKB-KW"/>
</dbReference>
<organism evidence="11 12">
    <name type="scientific">Serinicoccus hydrothermalis</name>
    <dbReference type="NCBI Taxonomy" id="1758689"/>
    <lineage>
        <taxon>Bacteria</taxon>
        <taxon>Bacillati</taxon>
        <taxon>Actinomycetota</taxon>
        <taxon>Actinomycetes</taxon>
        <taxon>Micrococcales</taxon>
        <taxon>Ornithinimicrobiaceae</taxon>
        <taxon>Serinicoccus</taxon>
    </lineage>
</organism>
<evidence type="ECO:0000256" key="4">
    <source>
        <dbReference type="ARBA" id="ARBA00022723"/>
    </source>
</evidence>
<dbReference type="AlphaFoldDB" id="A0A1B1NEE1"/>
<proteinExistence type="inferred from homology"/>
<keyword evidence="6" id="KW-0106">Calcium</keyword>
<evidence type="ECO:0000256" key="7">
    <source>
        <dbReference type="ARBA" id="ARBA00023239"/>
    </source>
</evidence>
<dbReference type="SUPFAM" id="SSF51126">
    <property type="entry name" value="Pectin lyase-like"/>
    <property type="match status" value="1"/>
</dbReference>
<keyword evidence="11" id="KW-0326">Glycosidase</keyword>
<dbReference type="Proteomes" id="UP000092482">
    <property type="component" value="Chromosome"/>
</dbReference>
<dbReference type="Gene3D" id="2.160.20.10">
    <property type="entry name" value="Single-stranded right-handed beta-helix, Pectin lyase-like"/>
    <property type="match status" value="2"/>
</dbReference>
<keyword evidence="11" id="KW-0378">Hydrolase</keyword>
<evidence type="ECO:0000256" key="3">
    <source>
        <dbReference type="ARBA" id="ARBA00022525"/>
    </source>
</evidence>
<reference evidence="11 12" key="1">
    <citation type="submission" date="2016-03" db="EMBL/GenBank/DDBJ databases">
        <title>Shallow-sea hydrothermal system.</title>
        <authorList>
            <person name="Tang K."/>
        </authorList>
    </citation>
    <scope>NUCLEOTIDE SEQUENCE [LARGE SCALE GENOMIC DNA]</scope>
    <source>
        <strain evidence="11 12">JLT9</strain>
    </source>
</reference>
<gene>
    <name evidence="11" type="ORF">SGUI_2394</name>
</gene>
<evidence type="ECO:0000256" key="2">
    <source>
        <dbReference type="ARBA" id="ARBA00004613"/>
    </source>
</evidence>
<dbReference type="GO" id="GO:0008843">
    <property type="term" value="F:endochitinase activity"/>
    <property type="evidence" value="ECO:0007669"/>
    <property type="project" value="UniProtKB-EC"/>
</dbReference>
<feature type="compositionally biased region" description="Pro residues" evidence="9">
    <location>
        <begin position="280"/>
        <end position="317"/>
    </location>
</feature>
<evidence type="ECO:0000313" key="12">
    <source>
        <dbReference type="Proteomes" id="UP000092482"/>
    </source>
</evidence>
<dbReference type="KEGG" id="serj:SGUI_2394"/>
<evidence type="ECO:0000256" key="6">
    <source>
        <dbReference type="ARBA" id="ARBA00022837"/>
    </source>
</evidence>
<evidence type="ECO:0000259" key="10">
    <source>
        <dbReference type="Pfam" id="PF13229"/>
    </source>
</evidence>
<evidence type="ECO:0000313" key="11">
    <source>
        <dbReference type="EMBL" id="ANS79790.1"/>
    </source>
</evidence>
<feature type="region of interest" description="Disordered" evidence="9">
    <location>
        <begin position="279"/>
        <end position="331"/>
    </location>
</feature>
<dbReference type="GO" id="GO:0016837">
    <property type="term" value="F:carbon-oxygen lyase activity, acting on polysaccharides"/>
    <property type="evidence" value="ECO:0007669"/>
    <property type="project" value="TreeGrafter"/>
</dbReference>
<dbReference type="InterPro" id="IPR011050">
    <property type="entry name" value="Pectin_lyase_fold/virulence"/>
</dbReference>
<name>A0A1B1NEE1_9MICO</name>
<keyword evidence="4" id="KW-0479">Metal-binding</keyword>
<keyword evidence="12" id="KW-1185">Reference proteome</keyword>
<accession>A0A1B1NEE1</accession>
<dbReference type="PANTHER" id="PTHR40088:SF1">
    <property type="entry name" value="PECTATE LYASE PEL9"/>
    <property type="match status" value="1"/>
</dbReference>
<dbReference type="STRING" id="1758689.SGUI_2394"/>
<dbReference type="InterPro" id="IPR039448">
    <property type="entry name" value="Beta_helix"/>
</dbReference>
<feature type="region of interest" description="Disordered" evidence="9">
    <location>
        <begin position="704"/>
        <end position="733"/>
    </location>
</feature>
<feature type="domain" description="Right handed beta helix" evidence="10">
    <location>
        <begin position="542"/>
        <end position="697"/>
    </location>
</feature>
<dbReference type="EMBL" id="CP014989">
    <property type="protein sequence ID" value="ANS79790.1"/>
    <property type="molecule type" value="Genomic_DNA"/>
</dbReference>
<feature type="compositionally biased region" description="Basic and acidic residues" evidence="9">
    <location>
        <begin position="708"/>
        <end position="727"/>
    </location>
</feature>
<comment type="cofactor">
    <cofactor evidence="1">
        <name>Ca(2+)</name>
        <dbReference type="ChEBI" id="CHEBI:29108"/>
    </cofactor>
</comment>
<keyword evidence="7" id="KW-0456">Lyase</keyword>
<evidence type="ECO:0000256" key="8">
    <source>
        <dbReference type="ARBA" id="ARBA00038263"/>
    </source>
</evidence>
<dbReference type="Pfam" id="PF13229">
    <property type="entry name" value="Beta_helix"/>
    <property type="match status" value="1"/>
</dbReference>
<protein>
    <submittedName>
        <fullName evidence="11">Chitinase</fullName>
        <ecNumber evidence="11">3.2.1.14</ecNumber>
    </submittedName>
</protein>
<dbReference type="PATRIC" id="fig|1758689.4.peg.2500"/>
<sequence length="870" mass="90942">MSLLRDRGPPWLGPRPSGVSMMTSVNPPVPYRAARTTLVSLITGATAAAGVTVLPVSATAADADILVAQDRFDATSTSGWGSAGIGGAYTHTGADSFSQGGGFATVTLSEGGQQRDATLSATSVLDGVASLDIAMDDLPTDGGGIYHSLHLRKDGDVSYRATLRVLPDGSGHLYLARVDGDGVIENLGHHALSDPVRPHGWLTMEFTVTGTSTVALAARVYGRGQAQPEWQAEANDGSAQRVQRPGAFSVQTYASSSGPGATAFYDSLDVRTAGVAVRPGPSPVPLPPPPAPAPIVPNPPVEPTPPPADPTPPPTDPPSGQLGSTGALPLGQASYPVPANAVFVSPQGSDSAAGTQSQPLRTVEAALGQVAAGGTIVLRGGSYHQRFTVNDRVTIQNYPGEAVWFDGSTTVQGFVRDGQTWRHDGWTASFDSSPSYTRGDHSGGFLNPDYPMAAHPDQVWIDGIAQRQVGSRGAVTAGTFYVDYAGDRLYLGTDPAGKNVRASALGRAIEVRAPGTVLRGFGVRRYAPSVPDMGAVTLERPDTTVENLHLVDNSTTGVSLLAADITARQLTVLRNGLLGVHGNHSDRLVMEDIVSSGNNLERFNQAPVSGGIKITRARDVSLDRATLTDNLGPGFWLDESVFDGSITNSLVHDNSGHGVSLEISATMMVAGNVIRDNGRFGVKVNNTSDVSLWNNTVIRNDRPLNIVQDDRRGDDPGTPGHDPRRPFPDPTMPWVNGPVTIRNNVLSASSGNCLLCVEDYSGEYSAEQLGVSANNNVYQRTSSSAPQFTVIWSRGAGNPAVFQDLQAFKSASGQETRSLQLVGTAAADAEGRTTSAVRQVADTVSVALPASIAQRLGLDAGARVLGAPLD</sequence>
<dbReference type="PANTHER" id="PTHR40088">
    <property type="entry name" value="PECTATE LYASE (EUROFUNG)"/>
    <property type="match status" value="1"/>
</dbReference>
<dbReference type="GO" id="GO:0005576">
    <property type="term" value="C:extracellular region"/>
    <property type="evidence" value="ECO:0007669"/>
    <property type="project" value="UniProtKB-SubCell"/>
</dbReference>
<keyword evidence="3" id="KW-0964">Secreted</keyword>
<dbReference type="EC" id="3.2.1.14" evidence="11"/>
<dbReference type="InterPro" id="IPR012334">
    <property type="entry name" value="Pectin_lyas_fold"/>
</dbReference>
<dbReference type="SMART" id="SM00710">
    <property type="entry name" value="PbH1"/>
    <property type="match status" value="7"/>
</dbReference>
<evidence type="ECO:0000256" key="1">
    <source>
        <dbReference type="ARBA" id="ARBA00001913"/>
    </source>
</evidence>
<evidence type="ECO:0000256" key="5">
    <source>
        <dbReference type="ARBA" id="ARBA00022729"/>
    </source>
</evidence>
<dbReference type="InterPro" id="IPR006626">
    <property type="entry name" value="PbH1"/>
</dbReference>
<comment type="similarity">
    <text evidence="8">Belongs to the polysaccharide lyase 9 family.</text>
</comment>
<evidence type="ECO:0000256" key="9">
    <source>
        <dbReference type="SAM" id="MobiDB-lite"/>
    </source>
</evidence>